<proteinExistence type="predicted"/>
<evidence type="ECO:0000313" key="1">
    <source>
        <dbReference type="EMBL" id="RUO71649.1"/>
    </source>
</evidence>
<evidence type="ECO:0000313" key="2">
    <source>
        <dbReference type="Proteomes" id="UP000288058"/>
    </source>
</evidence>
<sequence>MDVRVYGVRELPDEKLMKLLRDHESFVIEKVPRKHFKEVINTLERHIETLDMKCRVFSKGRKTLMAGSFFGPTAIWGVASAAFMGAHNVATWDPDYEIAKNRVTGTLTVTYKKKDD</sequence>
<organism evidence="1 2">
    <name type="scientific">Idiomarina ramblicola</name>
    <dbReference type="NCBI Taxonomy" id="263724"/>
    <lineage>
        <taxon>Bacteria</taxon>
        <taxon>Pseudomonadati</taxon>
        <taxon>Pseudomonadota</taxon>
        <taxon>Gammaproteobacteria</taxon>
        <taxon>Alteromonadales</taxon>
        <taxon>Idiomarinaceae</taxon>
        <taxon>Idiomarina</taxon>
    </lineage>
</organism>
<name>A0A432Z1C4_9GAMM</name>
<gene>
    <name evidence="1" type="ORF">CWI78_03805</name>
</gene>
<accession>A0A432Z1C4</accession>
<keyword evidence="2" id="KW-1185">Reference proteome</keyword>
<protein>
    <submittedName>
        <fullName evidence="1">Uncharacterized protein</fullName>
    </submittedName>
</protein>
<dbReference type="EMBL" id="PIQC01000003">
    <property type="protein sequence ID" value="RUO71649.1"/>
    <property type="molecule type" value="Genomic_DNA"/>
</dbReference>
<comment type="caution">
    <text evidence="1">The sequence shown here is derived from an EMBL/GenBank/DDBJ whole genome shotgun (WGS) entry which is preliminary data.</text>
</comment>
<dbReference type="Proteomes" id="UP000288058">
    <property type="component" value="Unassembled WGS sequence"/>
</dbReference>
<dbReference type="AlphaFoldDB" id="A0A432Z1C4"/>
<dbReference type="OrthoDB" id="5677241at2"/>
<reference evidence="2" key="1">
    <citation type="journal article" date="2018" name="Front. Microbiol.">
        <title>Genome-Based Analysis Reveals the Taxonomy and Diversity of the Family Idiomarinaceae.</title>
        <authorList>
            <person name="Liu Y."/>
            <person name="Lai Q."/>
            <person name="Shao Z."/>
        </authorList>
    </citation>
    <scope>NUCLEOTIDE SEQUENCE [LARGE SCALE GENOMIC DNA]</scope>
    <source>
        <strain evidence="2">R22</strain>
    </source>
</reference>
<dbReference type="RefSeq" id="WP_126780431.1">
    <property type="nucleotide sequence ID" value="NZ_PIQC01000003.1"/>
</dbReference>